<feature type="domain" description="HTH lacI-type" evidence="4">
    <location>
        <begin position="4"/>
        <end position="59"/>
    </location>
</feature>
<proteinExistence type="predicted"/>
<name>A0A0F2TA96_STRR3</name>
<dbReference type="InterPro" id="IPR000843">
    <property type="entry name" value="HTH_LacI"/>
</dbReference>
<dbReference type="CDD" id="cd06267">
    <property type="entry name" value="PBP1_LacI_sugar_binding-like"/>
    <property type="match status" value="1"/>
</dbReference>
<dbReference type="PANTHER" id="PTHR30146">
    <property type="entry name" value="LACI-RELATED TRANSCRIPTIONAL REPRESSOR"/>
    <property type="match status" value="1"/>
</dbReference>
<dbReference type="GO" id="GO:0003700">
    <property type="term" value="F:DNA-binding transcription factor activity"/>
    <property type="evidence" value="ECO:0007669"/>
    <property type="project" value="TreeGrafter"/>
</dbReference>
<dbReference type="SUPFAM" id="SSF47413">
    <property type="entry name" value="lambda repressor-like DNA-binding domains"/>
    <property type="match status" value="1"/>
</dbReference>
<keyword evidence="6" id="KW-1185">Reference proteome</keyword>
<evidence type="ECO:0000259" key="4">
    <source>
        <dbReference type="PROSITE" id="PS50932"/>
    </source>
</evidence>
<dbReference type="AlphaFoldDB" id="A0A0F2TA96"/>
<dbReference type="Pfam" id="PF00356">
    <property type="entry name" value="LacI"/>
    <property type="match status" value="1"/>
</dbReference>
<dbReference type="Proteomes" id="UP000033699">
    <property type="component" value="Unassembled WGS sequence"/>
</dbReference>
<dbReference type="InterPro" id="IPR010982">
    <property type="entry name" value="Lambda_DNA-bd_dom_sf"/>
</dbReference>
<accession>A0A0F2TA96</accession>
<organism evidence="5 6">
    <name type="scientific">Streptomyces rubellomurinus (strain ATCC 31215)</name>
    <dbReference type="NCBI Taxonomy" id="359131"/>
    <lineage>
        <taxon>Bacteria</taxon>
        <taxon>Bacillati</taxon>
        <taxon>Actinomycetota</taxon>
        <taxon>Actinomycetes</taxon>
        <taxon>Kitasatosporales</taxon>
        <taxon>Streptomycetaceae</taxon>
        <taxon>Streptomyces</taxon>
    </lineage>
</organism>
<dbReference type="Gene3D" id="1.10.260.40">
    <property type="entry name" value="lambda repressor-like DNA-binding domains"/>
    <property type="match status" value="1"/>
</dbReference>
<dbReference type="InterPro" id="IPR046335">
    <property type="entry name" value="LacI/GalR-like_sensor"/>
</dbReference>
<dbReference type="RefSeq" id="WP_045701968.1">
    <property type="nucleotide sequence ID" value="NZ_JZKH01000075.1"/>
</dbReference>
<dbReference type="SMART" id="SM00354">
    <property type="entry name" value="HTH_LACI"/>
    <property type="match status" value="1"/>
</dbReference>
<reference evidence="5 6" key="1">
    <citation type="submission" date="2015-02" db="EMBL/GenBank/DDBJ databases">
        <authorList>
            <person name="Ju K.-S."/>
            <person name="Doroghazi J.R."/>
            <person name="Metcalf W."/>
        </authorList>
    </citation>
    <scope>NUCLEOTIDE SEQUENCE [LARGE SCALE GENOMIC DNA]</scope>
    <source>
        <strain evidence="5 6">ATCC 31215</strain>
    </source>
</reference>
<evidence type="ECO:0000256" key="1">
    <source>
        <dbReference type="ARBA" id="ARBA00023015"/>
    </source>
</evidence>
<evidence type="ECO:0000256" key="3">
    <source>
        <dbReference type="ARBA" id="ARBA00023163"/>
    </source>
</evidence>
<dbReference type="PATRIC" id="fig|359131.3.peg.7048"/>
<keyword evidence="2" id="KW-0238">DNA-binding</keyword>
<dbReference type="Gene3D" id="3.40.50.2300">
    <property type="match status" value="2"/>
</dbReference>
<comment type="caution">
    <text evidence="5">The sequence shown here is derived from an EMBL/GenBank/DDBJ whole genome shotgun (WGS) entry which is preliminary data.</text>
</comment>
<protein>
    <submittedName>
        <fullName evidence="5">LacI family transcriptional regulator</fullName>
    </submittedName>
</protein>
<dbReference type="PROSITE" id="PS50932">
    <property type="entry name" value="HTH_LACI_2"/>
    <property type="match status" value="1"/>
</dbReference>
<sequence>MARVTRDDVARLAGTSTAVVSYVINDGPRPVAAATRERVLAAVAELGYRPNRVAQAMARRRTNLLGMVVPDARQPFFAGLAHAVEQAATEHGRLLLIGNSDYADEREAHYIRAFLGMQVDGLILVTQDPATPGLSGFDAVDGTPVVLLHHRAESPGSVSVVADDEGGAREVVRHLLGHGHTEVHCFGGTFALSPHDPVTCRTAGWAAALAEAGLSAEGRLVPAAFDRVRAHTEALALLARPDRPSAVFCATDDQAIGLLRAADDLGIRVPEELAVAGFDDIAEAVIAGPALTTVTTAQDEMARAALDLVLGGPERRAGGTRTFPARLVLRRSCGCPGPAAPAASGASGASAG</sequence>
<dbReference type="GO" id="GO:0000976">
    <property type="term" value="F:transcription cis-regulatory region binding"/>
    <property type="evidence" value="ECO:0007669"/>
    <property type="project" value="TreeGrafter"/>
</dbReference>
<dbReference type="PANTHER" id="PTHR30146:SF109">
    <property type="entry name" value="HTH-TYPE TRANSCRIPTIONAL REGULATOR GALS"/>
    <property type="match status" value="1"/>
</dbReference>
<keyword evidence="3" id="KW-0804">Transcription</keyword>
<gene>
    <name evidence="5" type="ORF">VM95_28430</name>
</gene>
<keyword evidence="1" id="KW-0805">Transcription regulation</keyword>
<dbReference type="InterPro" id="IPR028082">
    <property type="entry name" value="Peripla_BP_I"/>
</dbReference>
<dbReference type="EMBL" id="JZKH01000075">
    <property type="protein sequence ID" value="KJS59235.1"/>
    <property type="molecule type" value="Genomic_DNA"/>
</dbReference>
<dbReference type="OrthoDB" id="59108at2"/>
<evidence type="ECO:0000256" key="2">
    <source>
        <dbReference type="ARBA" id="ARBA00023125"/>
    </source>
</evidence>
<dbReference type="CDD" id="cd01392">
    <property type="entry name" value="HTH_LacI"/>
    <property type="match status" value="1"/>
</dbReference>
<dbReference type="Pfam" id="PF13377">
    <property type="entry name" value="Peripla_BP_3"/>
    <property type="match status" value="1"/>
</dbReference>
<evidence type="ECO:0000313" key="5">
    <source>
        <dbReference type="EMBL" id="KJS59235.1"/>
    </source>
</evidence>
<dbReference type="SUPFAM" id="SSF53822">
    <property type="entry name" value="Periplasmic binding protein-like I"/>
    <property type="match status" value="1"/>
</dbReference>
<evidence type="ECO:0000313" key="6">
    <source>
        <dbReference type="Proteomes" id="UP000033699"/>
    </source>
</evidence>